<dbReference type="Proteomes" id="UP000217696">
    <property type="component" value="Chromosome"/>
</dbReference>
<organism evidence="1 2">
    <name type="scientific">Aneurinibacillus soli</name>
    <dbReference type="NCBI Taxonomy" id="1500254"/>
    <lineage>
        <taxon>Bacteria</taxon>
        <taxon>Bacillati</taxon>
        <taxon>Bacillota</taxon>
        <taxon>Bacilli</taxon>
        <taxon>Bacillales</taxon>
        <taxon>Paenibacillaceae</taxon>
        <taxon>Aneurinibacillus group</taxon>
        <taxon>Aneurinibacillus</taxon>
    </lineage>
</organism>
<dbReference type="RefSeq" id="WP_096465132.1">
    <property type="nucleotide sequence ID" value="NZ_AP017312.1"/>
</dbReference>
<dbReference type="OrthoDB" id="2079570at2"/>
<keyword evidence="2" id="KW-1185">Reference proteome</keyword>
<gene>
    <name evidence="1" type="ORF">CB4_01813</name>
</gene>
<dbReference type="NCBIfam" id="NF041539">
    <property type="entry name" value="choice_anch_R"/>
    <property type="match status" value="1"/>
</dbReference>
<dbReference type="EMBL" id="AP017312">
    <property type="protein sequence ID" value="BAU27639.1"/>
    <property type="molecule type" value="Genomic_DNA"/>
</dbReference>
<name>A0A0U5BBS0_9BACL</name>
<accession>A0A0U5BBS0</accession>
<sequence>MTLYAFKNGDPIEERLMNSIFTAQSSTLIFDGDQAAVKTGSGAVENNLSLASYAVRFVLTGQTSIGRIELDLKKYGAGADMTVEIRDASFNPNGSSEGVLLKSVTFPAKIFGSGYISLPIDLSGLTAGAQYWLVMKKAGDSINHIRWVGETTQDVSYPAYSRSGVTGGWSIGNALHVKVFAKTPGTYLLKHGIYGENGKTIIEYRADGLVNYIWRWLPAADKTWKIVEKMTPVYDINGVATDWGIA</sequence>
<evidence type="ECO:0000313" key="2">
    <source>
        <dbReference type="Proteomes" id="UP000217696"/>
    </source>
</evidence>
<dbReference type="AlphaFoldDB" id="A0A0U5BBS0"/>
<evidence type="ECO:0000313" key="1">
    <source>
        <dbReference type="EMBL" id="BAU27639.1"/>
    </source>
</evidence>
<proteinExistence type="predicted"/>
<protein>
    <submittedName>
        <fullName evidence="1">Uncharacterized protein</fullName>
    </submittedName>
</protein>
<dbReference type="KEGG" id="asoc:CB4_01813"/>
<reference evidence="1 2" key="1">
    <citation type="submission" date="2015-12" db="EMBL/GenBank/DDBJ databases">
        <title>Genome sequence of Aneurinibacillus soli.</title>
        <authorList>
            <person name="Lee J.S."/>
            <person name="Lee K.C."/>
            <person name="Kim K.K."/>
            <person name="Lee B.W."/>
        </authorList>
    </citation>
    <scope>NUCLEOTIDE SEQUENCE [LARGE SCALE GENOMIC DNA]</scope>
    <source>
        <strain evidence="1 2">CB4</strain>
    </source>
</reference>